<accession>E1YK38</accession>
<proteinExistence type="predicted"/>
<sequence length="275" mass="30112">MNKSSAKKIMVVVCIVNMLAGCATIKPAEPVKAGEKIAVNFTCRLNNGDIAATTDFGLDANPDIKKSSVFVPRKTGDPLIITAGEDEKIYGTPGERGFEGEIVADAAKAVVGMKIGEIRAFEVRRDRIKTSGNEPMVIQMARVRTRAKEIKMTPDEFISKKGKDPEVGQIYTIDPSVPGKVVSVSDEEVVIRFKAEPGKKIRTALGEAEIREKAGSYEIVIDAKKGDLIRSGNMVGRIVNIDDRMITIDYSHPLAYETLKCDVKVENREPTDKKE</sequence>
<reference evidence="2" key="1">
    <citation type="journal article" date="2011" name="Environ. Microbiol.">
        <title>Genomic insights into the metabolic potential of the polycyclic aromatic hydrocarbon degrading sulfate-reducing Deltaproteobacterium N47.</title>
        <authorList>
            <person name="Bergmann F."/>
            <person name="Selesi D."/>
            <person name="Weinmaier T."/>
            <person name="Tischler P."/>
            <person name="Rattei T."/>
            <person name="Meckenstock R.U."/>
        </authorList>
    </citation>
    <scope>NUCLEOTIDE SEQUENCE</scope>
</reference>
<dbReference type="EMBL" id="FR695877">
    <property type="protein sequence ID" value="CBX31642.1"/>
    <property type="molecule type" value="Genomic_DNA"/>
</dbReference>
<dbReference type="GO" id="GO:0003755">
    <property type="term" value="F:peptidyl-prolyl cis-trans isomerase activity"/>
    <property type="evidence" value="ECO:0007669"/>
    <property type="project" value="InterPro"/>
</dbReference>
<dbReference type="AlphaFoldDB" id="E1YK38"/>
<evidence type="ECO:0000313" key="2">
    <source>
        <dbReference type="EMBL" id="CBX31642.1"/>
    </source>
</evidence>
<dbReference type="PROSITE" id="PS51257">
    <property type="entry name" value="PROKAR_LIPOPROTEIN"/>
    <property type="match status" value="1"/>
</dbReference>
<dbReference type="InterPro" id="IPR046357">
    <property type="entry name" value="PPIase_dom_sf"/>
</dbReference>
<evidence type="ECO:0000256" key="1">
    <source>
        <dbReference type="SAM" id="SignalP"/>
    </source>
</evidence>
<evidence type="ECO:0008006" key="3">
    <source>
        <dbReference type="Google" id="ProtNLM"/>
    </source>
</evidence>
<keyword evidence="1" id="KW-0732">Signal</keyword>
<feature type="signal peptide" evidence="1">
    <location>
        <begin position="1"/>
        <end position="23"/>
    </location>
</feature>
<organism evidence="2">
    <name type="scientific">uncultured Desulfobacterium sp</name>
    <dbReference type="NCBI Taxonomy" id="201089"/>
    <lineage>
        <taxon>Bacteria</taxon>
        <taxon>Pseudomonadati</taxon>
        <taxon>Thermodesulfobacteriota</taxon>
        <taxon>Desulfobacteria</taxon>
        <taxon>Desulfobacterales</taxon>
        <taxon>Desulfobacteriaceae</taxon>
        <taxon>Desulfobacterium</taxon>
        <taxon>environmental samples</taxon>
    </lineage>
</organism>
<feature type="chain" id="PRO_5003154966" description="Peptidylprolyl isomerase" evidence="1">
    <location>
        <begin position="24"/>
        <end position="275"/>
    </location>
</feature>
<name>E1YK38_9BACT</name>
<dbReference type="Gene3D" id="3.10.50.40">
    <property type="match status" value="2"/>
</dbReference>
<gene>
    <name evidence="2" type="ORF">N47_E51540</name>
</gene>
<protein>
    <recommendedName>
        <fullName evidence="3">Peptidylprolyl isomerase</fullName>
    </recommendedName>
</protein>